<evidence type="ECO:0000313" key="3">
    <source>
        <dbReference type="Proteomes" id="UP000256964"/>
    </source>
</evidence>
<evidence type="ECO:0000256" key="1">
    <source>
        <dbReference type="SAM" id="MobiDB-lite"/>
    </source>
</evidence>
<feature type="compositionally biased region" description="Polar residues" evidence="1">
    <location>
        <begin position="1"/>
        <end position="10"/>
    </location>
</feature>
<dbReference type="Proteomes" id="UP000256964">
    <property type="component" value="Unassembled WGS sequence"/>
</dbReference>
<reference evidence="2 3" key="1">
    <citation type="journal article" date="2018" name="Biotechnol. Biofuels">
        <title>Integrative visual omics of the white-rot fungus Polyporus brumalis exposes the biotechnological potential of its oxidative enzymes for delignifying raw plant biomass.</title>
        <authorList>
            <person name="Miyauchi S."/>
            <person name="Rancon A."/>
            <person name="Drula E."/>
            <person name="Hage H."/>
            <person name="Chaduli D."/>
            <person name="Favel A."/>
            <person name="Grisel S."/>
            <person name="Henrissat B."/>
            <person name="Herpoel-Gimbert I."/>
            <person name="Ruiz-Duenas F.J."/>
            <person name="Chevret D."/>
            <person name="Hainaut M."/>
            <person name="Lin J."/>
            <person name="Wang M."/>
            <person name="Pangilinan J."/>
            <person name="Lipzen A."/>
            <person name="Lesage-Meessen L."/>
            <person name="Navarro D."/>
            <person name="Riley R."/>
            <person name="Grigoriev I.V."/>
            <person name="Zhou S."/>
            <person name="Raouche S."/>
            <person name="Rosso M.N."/>
        </authorList>
    </citation>
    <scope>NUCLEOTIDE SEQUENCE [LARGE SCALE GENOMIC DNA]</scope>
    <source>
        <strain evidence="2 3">BRFM 1820</strain>
    </source>
</reference>
<dbReference type="EMBL" id="KZ857713">
    <property type="protein sequence ID" value="RDX39616.1"/>
    <property type="molecule type" value="Genomic_DNA"/>
</dbReference>
<name>A0A371CH68_9APHY</name>
<dbReference type="STRING" id="139420.A0A371CH68"/>
<accession>A0A371CH68</accession>
<dbReference type="OrthoDB" id="2758679at2759"/>
<proteinExistence type="predicted"/>
<sequence>MSPSVSQHSSLGAGRTTERLSRTPENLGDATHWPTHDYPPTPGAPSLLRSHREQSPNARRRTAETADSARRANNLDVFDVGDDDNLPDAVRRGGTTLDGEDESPTPIPLEGDSEVHRHDPEAHLRGLSDNWIQAVWADPMDTSITLSTFNPRYTRSYGTNKRTASDLRRFISQITGEADFLVIAPDQALDYRGRGPVEWAITRLSREGVECLLRRRVWSFQSITFFPHRRSLDNPRWLLALEGFLEDNTGNIEAAVRSTFERPQVRQRIEQMIRANPEFNAIPTNEVFCRIMSTLRVTVYTLDNETVVANVFLRSPTQSLRVWRRWIQELRDLSFGSYHMAIARDAKLERARVGGRVALLHRRARATRPPILHYDADPVKLILAAPPASPALLRLGSPTRGSFTG</sequence>
<organism evidence="2 3">
    <name type="scientific">Lentinus brumalis</name>
    <dbReference type="NCBI Taxonomy" id="2498619"/>
    <lineage>
        <taxon>Eukaryota</taxon>
        <taxon>Fungi</taxon>
        <taxon>Dikarya</taxon>
        <taxon>Basidiomycota</taxon>
        <taxon>Agaricomycotina</taxon>
        <taxon>Agaricomycetes</taxon>
        <taxon>Polyporales</taxon>
        <taxon>Polyporaceae</taxon>
        <taxon>Lentinus</taxon>
    </lineage>
</organism>
<feature type="compositionally biased region" description="Basic and acidic residues" evidence="1">
    <location>
        <begin position="61"/>
        <end position="70"/>
    </location>
</feature>
<feature type="region of interest" description="Disordered" evidence="1">
    <location>
        <begin position="1"/>
        <end position="114"/>
    </location>
</feature>
<protein>
    <submittedName>
        <fullName evidence="2">Uncharacterized protein</fullName>
    </submittedName>
</protein>
<dbReference type="AlphaFoldDB" id="A0A371CH68"/>
<gene>
    <name evidence="2" type="ORF">OH76DRAFT_1490966</name>
</gene>
<evidence type="ECO:0000313" key="2">
    <source>
        <dbReference type="EMBL" id="RDX39616.1"/>
    </source>
</evidence>
<keyword evidence="3" id="KW-1185">Reference proteome</keyword>